<dbReference type="PROSITE" id="PS51257">
    <property type="entry name" value="PROKAR_LIPOPROTEIN"/>
    <property type="match status" value="1"/>
</dbReference>
<dbReference type="InterPro" id="IPR001627">
    <property type="entry name" value="Semap_dom"/>
</dbReference>
<evidence type="ECO:0000256" key="5">
    <source>
        <dbReference type="ARBA" id="ARBA00022692"/>
    </source>
</evidence>
<dbReference type="SUPFAM" id="SSF101912">
    <property type="entry name" value="Sema domain"/>
    <property type="match status" value="2"/>
</dbReference>
<dbReference type="InterPro" id="IPR046800">
    <property type="entry name" value="Plexin_RBD"/>
</dbReference>
<dbReference type="Gene3D" id="2.130.10.10">
    <property type="entry name" value="YVTN repeat-like/Quinoprotein amine dehydrogenase"/>
    <property type="match status" value="2"/>
</dbReference>
<evidence type="ECO:0000256" key="9">
    <source>
        <dbReference type="ARBA" id="ARBA00023136"/>
    </source>
</evidence>
<dbReference type="InterPro" id="IPR013783">
    <property type="entry name" value="Ig-like_fold"/>
</dbReference>
<dbReference type="SMART" id="SM00630">
    <property type="entry name" value="Sema"/>
    <property type="match status" value="2"/>
</dbReference>
<comment type="caution">
    <text evidence="13">Lacks conserved residue(s) required for the propagation of feature annotation.</text>
</comment>
<comment type="similarity">
    <text evidence="2">Belongs to the plexin family.</text>
</comment>
<dbReference type="InterPro" id="IPR036352">
    <property type="entry name" value="Semap_dom_sf"/>
</dbReference>
<evidence type="ECO:0000256" key="10">
    <source>
        <dbReference type="ARBA" id="ARBA00023157"/>
    </source>
</evidence>
<dbReference type="EMBL" id="JAUYZG010000012">
    <property type="protein sequence ID" value="KAK2892815.1"/>
    <property type="molecule type" value="Genomic_DNA"/>
</dbReference>
<evidence type="ECO:0000256" key="11">
    <source>
        <dbReference type="ARBA" id="ARBA00023170"/>
    </source>
</evidence>
<dbReference type="Pfam" id="PF08337">
    <property type="entry name" value="Plexin_cytopl"/>
    <property type="match status" value="1"/>
</dbReference>
<dbReference type="FunFam" id="1.10.506.10:FF:000035">
    <property type="entry name" value="Plexin b2a"/>
    <property type="match status" value="1"/>
</dbReference>
<dbReference type="InterPro" id="IPR014756">
    <property type="entry name" value="Ig_E-set"/>
</dbReference>
<dbReference type="InterPro" id="IPR002909">
    <property type="entry name" value="IPT_dom"/>
</dbReference>
<dbReference type="SUPFAM" id="SSF81296">
    <property type="entry name" value="E set domains"/>
    <property type="match status" value="2"/>
</dbReference>
<proteinExistence type="inferred from homology"/>
<dbReference type="FunFam" id="2.130.10.10:FF:000812">
    <property type="entry name" value="Plexin B2a"/>
    <property type="match status" value="2"/>
</dbReference>
<protein>
    <recommendedName>
        <fullName evidence="17">Sema domain-containing protein</fullName>
    </recommendedName>
</protein>
<dbReference type="PANTHER" id="PTHR22625">
    <property type="entry name" value="PLEXIN"/>
    <property type="match status" value="1"/>
</dbReference>
<dbReference type="CDD" id="cd12792">
    <property type="entry name" value="RasGAP_plexin_B2"/>
    <property type="match status" value="1"/>
</dbReference>
<evidence type="ECO:0000256" key="3">
    <source>
        <dbReference type="ARBA" id="ARBA00022475"/>
    </source>
</evidence>
<dbReference type="SMART" id="SM00423">
    <property type="entry name" value="PSI"/>
    <property type="match status" value="5"/>
</dbReference>
<dbReference type="FunFam" id="1.10.506.10:FF:000042">
    <property type="entry name" value="Plexin b2a"/>
    <property type="match status" value="1"/>
</dbReference>
<dbReference type="Gene3D" id="2.60.40.10">
    <property type="entry name" value="Immunoglobulins"/>
    <property type="match status" value="4"/>
</dbReference>
<evidence type="ECO:0000256" key="6">
    <source>
        <dbReference type="ARBA" id="ARBA00022729"/>
    </source>
</evidence>
<keyword evidence="4" id="KW-0597">Phosphoprotein</keyword>
<dbReference type="Pfam" id="PF20170">
    <property type="entry name" value="Plexin_RBD"/>
    <property type="match status" value="1"/>
</dbReference>
<dbReference type="PANTHER" id="PTHR22625:SF9">
    <property type="entry name" value="PLEXIN-B2"/>
    <property type="match status" value="1"/>
</dbReference>
<organism evidence="18 19">
    <name type="scientific">Cirrhinus molitorella</name>
    <name type="common">mud carp</name>
    <dbReference type="NCBI Taxonomy" id="172907"/>
    <lineage>
        <taxon>Eukaryota</taxon>
        <taxon>Metazoa</taxon>
        <taxon>Chordata</taxon>
        <taxon>Craniata</taxon>
        <taxon>Vertebrata</taxon>
        <taxon>Euteleostomi</taxon>
        <taxon>Actinopterygii</taxon>
        <taxon>Neopterygii</taxon>
        <taxon>Teleostei</taxon>
        <taxon>Ostariophysi</taxon>
        <taxon>Cypriniformes</taxon>
        <taxon>Cyprinidae</taxon>
        <taxon>Labeoninae</taxon>
        <taxon>Labeonini</taxon>
        <taxon>Cirrhinus</taxon>
    </lineage>
</organism>
<feature type="signal peptide" evidence="16">
    <location>
        <begin position="1"/>
        <end position="20"/>
    </location>
</feature>
<feature type="domain" description="Sema" evidence="17">
    <location>
        <begin position="822"/>
        <end position="1299"/>
    </location>
</feature>
<dbReference type="Gene3D" id="3.10.20.90">
    <property type="entry name" value="Phosphatidylinositol 3-kinase Catalytic Subunit, Chain A, domain 1"/>
    <property type="match status" value="1"/>
</dbReference>
<dbReference type="GO" id="GO:0030334">
    <property type="term" value="P:regulation of cell migration"/>
    <property type="evidence" value="ECO:0007669"/>
    <property type="project" value="TreeGrafter"/>
</dbReference>
<keyword evidence="6 16" id="KW-0732">Signal</keyword>
<dbReference type="FunFam" id="2.60.40.10:FF:000203">
    <property type="entry name" value="Plexin B2"/>
    <property type="match status" value="1"/>
</dbReference>
<reference evidence="18" key="1">
    <citation type="submission" date="2023-08" db="EMBL/GenBank/DDBJ databases">
        <title>Chromosome-level Genome Assembly of mud carp (Cirrhinus molitorella).</title>
        <authorList>
            <person name="Liu H."/>
        </authorList>
    </citation>
    <scope>NUCLEOTIDE SEQUENCE</scope>
    <source>
        <strain evidence="18">Prfri</strain>
        <tissue evidence="18">Muscle</tissue>
    </source>
</reference>
<dbReference type="GO" id="GO:0008360">
    <property type="term" value="P:regulation of cell shape"/>
    <property type="evidence" value="ECO:0007669"/>
    <property type="project" value="TreeGrafter"/>
</dbReference>
<name>A0AA88TK70_9TELE</name>
<keyword evidence="19" id="KW-1185">Reference proteome</keyword>
<dbReference type="Pfam" id="PF17960">
    <property type="entry name" value="TIG_plexin"/>
    <property type="match status" value="2"/>
</dbReference>
<dbReference type="InterPro" id="IPR015943">
    <property type="entry name" value="WD40/YVTN_repeat-like_dom_sf"/>
</dbReference>
<dbReference type="InterPro" id="IPR002165">
    <property type="entry name" value="Plexin_repeat"/>
</dbReference>
<evidence type="ECO:0000256" key="15">
    <source>
        <dbReference type="SAM" id="Phobius"/>
    </source>
</evidence>
<evidence type="ECO:0000256" key="16">
    <source>
        <dbReference type="SAM" id="SignalP"/>
    </source>
</evidence>
<accession>A0AA88TK70</accession>
<keyword evidence="10" id="KW-1015">Disulfide bond</keyword>
<evidence type="ECO:0000256" key="2">
    <source>
        <dbReference type="ARBA" id="ARBA00010297"/>
    </source>
</evidence>
<feature type="coiled-coil region" evidence="14">
    <location>
        <begin position="2052"/>
        <end position="2086"/>
    </location>
</feature>
<dbReference type="GO" id="GO:0007411">
    <property type="term" value="P:axon guidance"/>
    <property type="evidence" value="ECO:0007669"/>
    <property type="project" value="UniProtKB-ARBA"/>
</dbReference>
<evidence type="ECO:0000313" key="19">
    <source>
        <dbReference type="Proteomes" id="UP001187343"/>
    </source>
</evidence>
<evidence type="ECO:0000259" key="17">
    <source>
        <dbReference type="PROSITE" id="PS51004"/>
    </source>
</evidence>
<dbReference type="SMART" id="SM00429">
    <property type="entry name" value="IPT"/>
    <property type="match status" value="3"/>
</dbReference>
<dbReference type="InterPro" id="IPR008936">
    <property type="entry name" value="Rho_GTPase_activation_prot"/>
</dbReference>
<dbReference type="Pfam" id="PF01833">
    <property type="entry name" value="TIG"/>
    <property type="match status" value="2"/>
</dbReference>
<keyword evidence="5 15" id="KW-0812">Transmembrane</keyword>
<keyword evidence="3" id="KW-1003">Cell membrane</keyword>
<dbReference type="GO" id="GO:0002116">
    <property type="term" value="C:semaphorin receptor complex"/>
    <property type="evidence" value="ECO:0007669"/>
    <property type="project" value="TreeGrafter"/>
</dbReference>
<evidence type="ECO:0000256" key="14">
    <source>
        <dbReference type="SAM" id="Coils"/>
    </source>
</evidence>
<dbReference type="GO" id="GO:0050772">
    <property type="term" value="P:positive regulation of axonogenesis"/>
    <property type="evidence" value="ECO:0007669"/>
    <property type="project" value="TreeGrafter"/>
</dbReference>
<sequence>MAWRPLAVLSLLLCFGSSCCDDTQYHFLSDTVINNVVQNPQTGRIYLGAVNRIYQLNYDLQKESSAVTGPKKDNPQCTPPITARCTDAKEMDNINKLLLINSVDGTLIICGSLFRGICSLVNLNSVDNLLYYSDTKEEKTYVASTEESVNVVGVISYFKDANTNANLSVFLVGKGYGSYDSSKLISTRLLQEHGEMDVFENIVEASTVQASPFIQRYLHDFRHAFKHNGYIYFLFSRTPGNSDSRKLTFIARLCENDHHYYSYTELQLNCSDSAERQENKYNKVQATYLAKPGGDLAEAITPSNPNDKVLFAVFSSDEAGGGSALCMYPLSSINARLEEVIESCYIGEVLEDEKPKTVYSPYVSKNEAICKTRRDKDMVKGYKCGAEFLPSPLASKPEYALAVKPIFTRNDMLTAVAVVVENEHTVAFLGTSGADVLKVHLDPSHPELYHRIPGEHTYGGVNKNLFLNSALDHLYITTGRKIVKVPVQACEQKNDCQSCMSERDPYCGWCVLEGRCTTKKDCRKGVEENGWLWSPKQTCPTIQSFEPPNISWKKTYNSQVKIDIPSLPSISRPVILTCVFGDYCTQAMMENTQFICDLPMSEYIPPTPETQDFVSVPVMIMMNDGIEVAFGAFEFYNCTAVVKRSENAPCITCVTSKWGCQWNTKDHTCSDRDDTVTGNHIIQHMEDDKCPQFEIPEPLLIPVGTKTTITFQGKNLDEYRLVAEEETMKGQISATTKATNLGIKQEDIKKITVGGVPCTHQPKRYSFSSFRTEILICHRDLFLRKCFCSSTLRGSEETKEEEEGRERGKVKKMAWRPLAVLSLLLCFGSSCCDDTQDHFLSDTIINNVVQDPQTGRIYLGAINNIYQLDYDLKKESSAVTGPKNDNPQCTPPITAQCNDAKEMDNINKLLLIDSANGTLIVCGSLFRGICSLVNLNSVDEQRYYSDTKGEKTYVASTEESVAVVGVISYFKDANTNANLNVFLVGKGYGSYDSSKLISTRLLREHGEMDIFENIVEASTVQAVPFIQRYLHDFRHAFKHNGYIYFLFSRTTGNSDSRKLTFIARLCENDHHYYSYTELQLNCSVSAEQQENKHNKVQAAYLAKPGGDLAEAITPSNPNDKVLFAVFSSDEDGGGSALCMYPLSSINARLEEVIESCYIGEVLEDEKPKTVYSPYVSKNEAICKTKRDKDMVKGYKCGAEFLPSPLASKPEYALTVKPTFTRNDMLTAVAVAVENEHTVAFLGTSGADVLKVHLDPKHSDLYSKIPGERTDGAVNKNLFFNSNLDILYITTGRKITKVPVQACEQKHDCHSCVTQRDPYCGWCVLEGRCTRKKDCHKGAGENAWLWSPNQTCVTIQSFEPPNISCKKTERTQVMIGIPSLPSISSPDRLSCEFDGYRSHAIMEGTQVICDLPTYQHIPPTPETQDFVAVPVKIMVNDVIEVASKEFEFYNCAAVVKSSENTPCITCVTSKWGCQWNTKDHTCSDRDDSVSGNHIIQHMEDDKCPQFEIPEPLLIPVGIKTGIKFQGKNLDAYRGKTFQIGTELMKQVGEVTVETDGSKYSFEGYAFEYDKEPEVNVTFYIKEKNTDRKIDSTLRVVLYNCSVRREDCSLCKNADQKYNCVWCNTTKSCIHKDLCSQELEQCPPPKITDIVPRYGPMEGQISVTIKGSNLGIRHEDIKKITVAGVPCFHQSEKYSVSTSVVCEIGPFPKPPPADLPSKVVEVEVEGGRIGRSDVLFTYRDPVLNAVSPTKGPAAGGTVITITGENLDTASKEDISIFVDKEPCTVLTFDQEITCMTGPYKGAKIPSDKLPVTVKYGKSTFKEVIGFEYSANPKIIDYNPRSSFVCGGRKIQVTGSGFDQVQRVTMRVLPSSDEFLHQPTYIEFIQEVSNKSETLLEFFSPIVNKTYINQSLRTIIQLDNLVENLTEFVYHQDPSFDTLTDKTITENSIISVNGKGLSKAMTAKEAQAFVGDEPCPVKILEDDKLFLVAPAKPPKSTSRRHRRDTSSEAMELTIKFGNGEWNVGTVRFEGKNEVPLYIIIPAVLIPMALFIAVSIYCYRRKSQQAEREYEKIKNQLANLEESVRDRCKKEFTDLMIEMEDHTSDLNEARMPFLDYKNYTNRVFFLPSKDGANDVMITGKLDIPESRRAIVDQALNQFSNLLNSKTFLINFIRTLEGRQEFNARNKVYFASLLTVALHGKLEYYTDIMRTLLLELMEEYVHSKNPKLMLRRSETVVERMLCNWMSICLYQFLKDSAGEPLYKLFKAIKHQVEKGPVDAKMKKAKYTLNDTGLLGDDVEYTVLTLQVLVHGEGPDVTAVKVLNCDTISQVKEKIIEQVYRNLPHSQRPAVESVALEWRPGSTGQILSDLDLTSQKEGRWKRINTLAHYNVRDGATLVLSRVLHTQQSFDQNQDNHEERNALLEDDKVFHLVRPADELDEVKSKRGSMKDKATTKAITEIYLTRLLSMKGTLQQFVDDFFRSVLCSGTVVPPAVKYFFDFLDEQAQKHDNVDEETIHIWKTNSLPLRFWVNILKNPHFIFDVHVTEVVDSSLSVIAQTFMDACTKTEHKLTRESPSNKLLYAKEISTYKKMVDDYYKGIRQMVSVSDQDMNTHLAEISRSHTDKLNTQVALHQLYQYASKYYDGIISSLEDDPAAQSKQLTLRLQQIAAALENKVTDL</sequence>
<keyword evidence="11" id="KW-0675">Receptor</keyword>
<dbReference type="FunFam" id="2.60.40.10:FF:000131">
    <property type="entry name" value="Plexin A2"/>
    <property type="match status" value="2"/>
</dbReference>
<keyword evidence="7" id="KW-0677">Repeat</keyword>
<evidence type="ECO:0000256" key="12">
    <source>
        <dbReference type="ARBA" id="ARBA00023180"/>
    </source>
</evidence>
<dbReference type="Pfam" id="PF24479">
    <property type="entry name" value="PSI_PlexinA-B"/>
    <property type="match status" value="2"/>
</dbReference>
<dbReference type="Pfam" id="PF01403">
    <property type="entry name" value="Sema"/>
    <property type="match status" value="2"/>
</dbReference>
<dbReference type="GO" id="GO:0007162">
    <property type="term" value="P:negative regulation of cell adhesion"/>
    <property type="evidence" value="ECO:0007669"/>
    <property type="project" value="TreeGrafter"/>
</dbReference>
<dbReference type="SUPFAM" id="SSF103575">
    <property type="entry name" value="Plexin repeat"/>
    <property type="match status" value="2"/>
</dbReference>
<evidence type="ECO:0000256" key="13">
    <source>
        <dbReference type="PROSITE-ProRule" id="PRU00352"/>
    </source>
</evidence>
<dbReference type="Gene3D" id="1.10.506.10">
    <property type="entry name" value="GTPase Activation - p120gap, domain 1"/>
    <property type="match status" value="1"/>
</dbReference>
<keyword evidence="8 15" id="KW-1133">Transmembrane helix</keyword>
<dbReference type="SUPFAM" id="SSF48350">
    <property type="entry name" value="GTPase activation domain, GAP"/>
    <property type="match status" value="1"/>
</dbReference>
<gene>
    <name evidence="18" type="ORF">Q8A67_012803</name>
</gene>
<dbReference type="InterPro" id="IPR016201">
    <property type="entry name" value="PSI"/>
</dbReference>
<comment type="subcellular location">
    <subcellularLocation>
        <location evidence="1">Cell membrane</location>
        <topology evidence="1">Single-pass type I membrane protein</topology>
    </subcellularLocation>
</comment>
<evidence type="ECO:0000256" key="7">
    <source>
        <dbReference type="ARBA" id="ARBA00022737"/>
    </source>
</evidence>
<evidence type="ECO:0000256" key="1">
    <source>
        <dbReference type="ARBA" id="ARBA00004251"/>
    </source>
</evidence>
<keyword evidence="14" id="KW-0175">Coiled coil</keyword>
<dbReference type="InterPro" id="IPR057533">
    <property type="entry name" value="PSI_Plexin-B"/>
</dbReference>
<dbReference type="GO" id="GO:0017154">
    <property type="term" value="F:semaphorin receptor activity"/>
    <property type="evidence" value="ECO:0007669"/>
    <property type="project" value="InterPro"/>
</dbReference>
<keyword evidence="9 15" id="KW-0472">Membrane</keyword>
<comment type="caution">
    <text evidence="18">The sequence shown here is derived from an EMBL/GenBank/DDBJ whole genome shotgun (WGS) entry which is preliminary data.</text>
</comment>
<dbReference type="Pfam" id="PF01437">
    <property type="entry name" value="PSI"/>
    <property type="match status" value="2"/>
</dbReference>
<dbReference type="InterPro" id="IPR031148">
    <property type="entry name" value="Plexin"/>
</dbReference>
<feature type="domain" description="Sema" evidence="17">
    <location>
        <begin position="10"/>
        <end position="487"/>
    </location>
</feature>
<dbReference type="InterPro" id="IPR013548">
    <property type="entry name" value="Plexin_cytoplasmic_RasGAP_dom"/>
</dbReference>
<evidence type="ECO:0000313" key="18">
    <source>
        <dbReference type="EMBL" id="KAK2892815.1"/>
    </source>
</evidence>
<dbReference type="PROSITE" id="PS51004">
    <property type="entry name" value="SEMA"/>
    <property type="match status" value="2"/>
</dbReference>
<dbReference type="InterPro" id="IPR041019">
    <property type="entry name" value="TIG1_plexin"/>
</dbReference>
<feature type="chain" id="PRO_5041676274" description="Sema domain-containing protein" evidence="16">
    <location>
        <begin position="21"/>
        <end position="2672"/>
    </location>
</feature>
<dbReference type="GO" id="GO:0005886">
    <property type="term" value="C:plasma membrane"/>
    <property type="evidence" value="ECO:0007669"/>
    <property type="project" value="UniProtKB-SubCell"/>
</dbReference>
<feature type="transmembrane region" description="Helical" evidence="15">
    <location>
        <begin position="2033"/>
        <end position="2055"/>
    </location>
</feature>
<keyword evidence="12" id="KW-0325">Glycoprotein</keyword>
<dbReference type="FunFam" id="3.10.20.90:FF:000102">
    <property type="entry name" value="Plexin B2"/>
    <property type="match status" value="1"/>
</dbReference>
<dbReference type="Pfam" id="PF24317">
    <property type="entry name" value="PSI_Plexin-B"/>
    <property type="match status" value="1"/>
</dbReference>
<evidence type="ECO:0000256" key="8">
    <source>
        <dbReference type="ARBA" id="ARBA00022989"/>
    </source>
</evidence>
<dbReference type="FunFam" id="2.60.40.10:FF:000798">
    <property type="entry name" value="Plexin B2"/>
    <property type="match status" value="1"/>
</dbReference>
<evidence type="ECO:0000256" key="4">
    <source>
        <dbReference type="ARBA" id="ARBA00022553"/>
    </source>
</evidence>
<dbReference type="Proteomes" id="UP001187343">
    <property type="component" value="Unassembled WGS sequence"/>
</dbReference>